<reference evidence="3" key="2">
    <citation type="submission" date="2013-04" db="EMBL/GenBank/DDBJ databases">
        <title>Genomic mechanisms accounting for the adaptation to parasitism in nematode-trapping fungi.</title>
        <authorList>
            <person name="Ahren D.G."/>
        </authorList>
    </citation>
    <scope>NUCLEOTIDE SEQUENCE [LARGE SCALE GENOMIC DNA]</scope>
    <source>
        <strain evidence="3">CBS 200.50</strain>
    </source>
</reference>
<feature type="region of interest" description="Disordered" evidence="1">
    <location>
        <begin position="1"/>
        <end position="40"/>
    </location>
</feature>
<feature type="region of interest" description="Disordered" evidence="1">
    <location>
        <begin position="206"/>
        <end position="256"/>
    </location>
</feature>
<dbReference type="Proteomes" id="UP000015100">
    <property type="component" value="Unassembled WGS sequence"/>
</dbReference>
<evidence type="ECO:0000313" key="3">
    <source>
        <dbReference type="Proteomes" id="UP000015100"/>
    </source>
</evidence>
<feature type="compositionally biased region" description="Polar residues" evidence="1">
    <location>
        <begin position="213"/>
        <end position="224"/>
    </location>
</feature>
<dbReference type="HOGENOM" id="CLU_1061622_0_0_1"/>
<proteinExistence type="predicted"/>
<evidence type="ECO:0000256" key="1">
    <source>
        <dbReference type="SAM" id="MobiDB-lite"/>
    </source>
</evidence>
<protein>
    <submittedName>
        <fullName evidence="2">Uncharacterized protein</fullName>
    </submittedName>
</protein>
<reference evidence="2 3" key="1">
    <citation type="journal article" date="2013" name="PLoS Genet.">
        <title>Genomic mechanisms accounting for the adaptation to parasitism in nematode-trapping fungi.</title>
        <authorList>
            <person name="Meerupati T."/>
            <person name="Andersson K.M."/>
            <person name="Friman E."/>
            <person name="Kumar D."/>
            <person name="Tunlid A."/>
            <person name="Ahren D."/>
        </authorList>
    </citation>
    <scope>NUCLEOTIDE SEQUENCE [LARGE SCALE GENOMIC DNA]</scope>
    <source>
        <strain evidence="2 3">CBS 200.50</strain>
    </source>
</reference>
<keyword evidence="3" id="KW-1185">Reference proteome</keyword>
<dbReference type="EMBL" id="AQGS01000576">
    <property type="protein sequence ID" value="EPS38149.1"/>
    <property type="molecule type" value="Genomic_DNA"/>
</dbReference>
<organism evidence="2 3">
    <name type="scientific">Dactylellina haptotyla (strain CBS 200.50)</name>
    <name type="common">Nematode-trapping fungus</name>
    <name type="synonym">Monacrosporium haptotylum</name>
    <dbReference type="NCBI Taxonomy" id="1284197"/>
    <lineage>
        <taxon>Eukaryota</taxon>
        <taxon>Fungi</taxon>
        <taxon>Dikarya</taxon>
        <taxon>Ascomycota</taxon>
        <taxon>Pezizomycotina</taxon>
        <taxon>Orbiliomycetes</taxon>
        <taxon>Orbiliales</taxon>
        <taxon>Orbiliaceae</taxon>
        <taxon>Dactylellina</taxon>
    </lineage>
</organism>
<sequence length="256" mass="29640">MHRSRSHSSSQSGSGSSSSSHSHSHRHQHEYLHYHSSSRSEQYSIAKGLSEQYRDMRSYVVDVHPDDHGRGEPRLTSASYGIHVAPLYPDVPDELEREVTPLFHLREEVFYDNDVFEIVSKPKLTRDGRRETWRYEIRHKRTHDRPIEVLEEHLIRIPPRRYETGAVVRHDRDSRRYEILGAAFKSQEFVWEYKIRRYSGSDGGPSYAFEGQLTRSSSTDSQGHLTPPQSSRASPPRVVPSPKGSFSNLMDSIFKH</sequence>
<comment type="caution">
    <text evidence="2">The sequence shown here is derived from an EMBL/GenBank/DDBJ whole genome shotgun (WGS) entry which is preliminary data.</text>
</comment>
<dbReference type="OrthoDB" id="5352224at2759"/>
<evidence type="ECO:0000313" key="2">
    <source>
        <dbReference type="EMBL" id="EPS38149.1"/>
    </source>
</evidence>
<feature type="compositionally biased region" description="Low complexity" evidence="1">
    <location>
        <begin position="7"/>
        <end position="21"/>
    </location>
</feature>
<dbReference type="OMA" id="ANDIFEV"/>
<gene>
    <name evidence="2" type="ORF">H072_8152</name>
</gene>
<name>S8A5R3_DACHA</name>
<accession>S8A5R3</accession>
<dbReference type="AlphaFoldDB" id="S8A5R3"/>
<feature type="compositionally biased region" description="Low complexity" evidence="1">
    <location>
        <begin position="227"/>
        <end position="242"/>
    </location>
</feature>